<sequence length="99" mass="10327">MRFKCTCLGSNEPNVGSNEPDLGSNEPDHSSNEPDSGSNEPGQGPCKSFFKGGWVVEMEAGLGSNESYLGPSLDPILVLEHGLGSSEPDLGSFEPDLGS</sequence>
<dbReference type="AlphaFoldDB" id="A0A8H4ET98"/>
<evidence type="ECO:0000313" key="2">
    <source>
        <dbReference type="EMBL" id="KAF0551123.1"/>
    </source>
</evidence>
<feature type="region of interest" description="Disordered" evidence="1">
    <location>
        <begin position="1"/>
        <end position="46"/>
    </location>
</feature>
<gene>
    <name evidence="2" type="ORF">F8M41_023730</name>
</gene>
<comment type="caution">
    <text evidence="2">The sequence shown here is derived from an EMBL/GenBank/DDBJ whole genome shotgun (WGS) entry which is preliminary data.</text>
</comment>
<keyword evidence="3" id="KW-1185">Reference proteome</keyword>
<dbReference type="OrthoDB" id="5418055at2759"/>
<reference evidence="2 3" key="1">
    <citation type="journal article" date="2019" name="Environ. Microbiol.">
        <title>At the nexus of three kingdoms: the genome of the mycorrhizal fungus Gigaspora margarita provides insights into plant, endobacterial and fungal interactions.</title>
        <authorList>
            <person name="Venice F."/>
            <person name="Ghignone S."/>
            <person name="Salvioli di Fossalunga A."/>
            <person name="Amselem J."/>
            <person name="Novero M."/>
            <person name="Xianan X."/>
            <person name="Sedzielewska Toro K."/>
            <person name="Morin E."/>
            <person name="Lipzen A."/>
            <person name="Grigoriev I.V."/>
            <person name="Henrissat B."/>
            <person name="Martin F.M."/>
            <person name="Bonfante P."/>
        </authorList>
    </citation>
    <scope>NUCLEOTIDE SEQUENCE [LARGE SCALE GENOMIC DNA]</scope>
    <source>
        <strain evidence="2 3">BEG34</strain>
    </source>
</reference>
<evidence type="ECO:0000256" key="1">
    <source>
        <dbReference type="SAM" id="MobiDB-lite"/>
    </source>
</evidence>
<feature type="compositionally biased region" description="Polar residues" evidence="1">
    <location>
        <begin position="8"/>
        <end position="17"/>
    </location>
</feature>
<dbReference type="EMBL" id="WTPW01000079">
    <property type="protein sequence ID" value="KAF0551123.1"/>
    <property type="molecule type" value="Genomic_DNA"/>
</dbReference>
<evidence type="ECO:0000313" key="3">
    <source>
        <dbReference type="Proteomes" id="UP000439903"/>
    </source>
</evidence>
<organism evidence="2 3">
    <name type="scientific">Gigaspora margarita</name>
    <dbReference type="NCBI Taxonomy" id="4874"/>
    <lineage>
        <taxon>Eukaryota</taxon>
        <taxon>Fungi</taxon>
        <taxon>Fungi incertae sedis</taxon>
        <taxon>Mucoromycota</taxon>
        <taxon>Glomeromycotina</taxon>
        <taxon>Glomeromycetes</taxon>
        <taxon>Diversisporales</taxon>
        <taxon>Gigasporaceae</taxon>
        <taxon>Gigaspora</taxon>
    </lineage>
</organism>
<protein>
    <submittedName>
        <fullName evidence="2">Uncharacterized protein</fullName>
    </submittedName>
</protein>
<name>A0A8H4ET98_GIGMA</name>
<dbReference type="Proteomes" id="UP000439903">
    <property type="component" value="Unassembled WGS sequence"/>
</dbReference>
<proteinExistence type="predicted"/>
<accession>A0A8H4ET98</accession>